<accession>A0AAE8N3A3</accession>
<organism evidence="3 4">
    <name type="scientific">Cephalotrichum gorgonifer</name>
    <dbReference type="NCBI Taxonomy" id="2041049"/>
    <lineage>
        <taxon>Eukaryota</taxon>
        <taxon>Fungi</taxon>
        <taxon>Dikarya</taxon>
        <taxon>Ascomycota</taxon>
        <taxon>Pezizomycotina</taxon>
        <taxon>Sordariomycetes</taxon>
        <taxon>Hypocreomycetidae</taxon>
        <taxon>Microascales</taxon>
        <taxon>Microascaceae</taxon>
        <taxon>Cephalotrichum</taxon>
    </lineage>
</organism>
<sequence length="1525" mass="168760">MAGRANVPSPPWPTLAFFYAIFLTTLFVVVGGLASNDSALTSGPLATVSSYFILGTAGTSSSTGWPDNDVIIDPDCDPKLAARQVKDGGDKLDCPCCISRNGTHLEPFQTVSRPDMPTDLPTTSFAGPHSMWEATVTIPGEPVPVESGLGDVDLSICVACEDEVCFLGNPNGRRQIDDSDSSDWPSSDEDEEDDDPSTPNDLMALSLTHPQTWQYGEESWWGHMYNIIINRGARFGPRLPRGKVDPRLETYSFLSHASMINFDQKDAANNIIRADGGLAGGIIPIWGCTGIVVVSDRGAYTAHIWEAPTFVTGPGRPQEDAETRQMHWDLRVNQFFAKGNRDITSPPAPALADLAKNWGPFAQGKYQWIQVHIFAVAHMNRPGPQYPEQMRLLEAELKKYLGHVDERDFSRHLYTRRAPHRDDATFFDSNEYYKERAGLQLVAWQYAPKEPSTLPAQSDKTRDMRAFRLWWNKRIMTTKTWCIPDSLDCEVPCTRDYPEADPDTKTERGGGGQASGSGSQPRRDLDIVRSPSSALSLVPRVDPPRMPREFTEMFPGALTDPRTWEYGALDWWHRMYTVAVKYGATGEPSQLLNVVSGDDYSANHCVYRDLYNLASEGTGGGVTPLFGCSGLVVASNKGVYMAHFWEQPTFWPPPPNLQARKPNLYGDEKAIWDRRVTKMLRDGYEPYFDDQPWGPSLDRLAGEVFSGDGVDWLKVWVLTPDRSMEEVTGVPRYPIKYGYLLDDIQRFLGVVEENVDLVTYVKYTTSGVSAIVGNDRYYAQNPGIHMFVWQFAPDQYARDPTPDFMYVNAIRAFFDRREIFYHEWCPPGKDCSGQFQGGSCSRRATPGLSGSGGMVAKRQDPADGEPADSPTPSATDPPNTEAAAAASPPPDVDEGDSQKGATLPIFIDDFTDPESWSPGEDAWWSEMEDAVHDYGAGAFEYFAAPDDFVNDHSSFHEFGSLPFGTGIKTMWGCTGIVIMSSKGVYTARIWETPTFVAPKDPANKRSYSEDETWDRRVKSLLFRTGYESFPEYPGHSAPSLHDLSNSTGAFSHETREWIQVQIITPEADGDKADKTPKYFKKIAKLRDLLMDILDIEKEHVKIKTYPALPSRSAGTTEGASGSAAGKANDTSDGLEANFSEYSGSNMLGIMYVPKHTPEGNETEAVESRGIRMWWDKEEYLTHLWCPPNSTVISAEKTNSSSSVVCGPSSSSSSNSNPPGERISGEVCQVILTPRLFPARDMHMDLAVDFNHIPITDDNERNLTSAGPISKHSFSTVLGSNVTIHASNTGLPKEFAAVAGVPWEFFLWHWGYTCKCDEAGCDLFSMKCCASGDCPERTCNCQDPEGNDICQEGGPGFAQCCFMEGGCGNEGLLRGPESEREPNLPWEFFKHEFIYGGENWFSDWIKDPKEVTYPPEKPFCQQGLAAGSGYNDIKKFGQDDFYWERSTVCYFDCGGTVTTMGETDATKNEIVNVRPPDLPSVPLADEDLDRYEGLSEPPFNPEVVNGTSGGGGTWTTGTGPIPTNLF</sequence>
<feature type="compositionally biased region" description="Low complexity" evidence="1">
    <location>
        <begin position="1110"/>
        <end position="1125"/>
    </location>
</feature>
<feature type="region of interest" description="Disordered" evidence="1">
    <location>
        <begin position="499"/>
        <end position="525"/>
    </location>
</feature>
<feature type="region of interest" description="Disordered" evidence="1">
    <location>
        <begin position="1494"/>
        <end position="1525"/>
    </location>
</feature>
<feature type="region of interest" description="Disordered" evidence="1">
    <location>
        <begin position="835"/>
        <end position="899"/>
    </location>
</feature>
<feature type="compositionally biased region" description="Basic and acidic residues" evidence="1">
    <location>
        <begin position="499"/>
        <end position="508"/>
    </location>
</feature>
<keyword evidence="2" id="KW-0812">Transmembrane</keyword>
<protein>
    <submittedName>
        <fullName evidence="3">Uncharacterized protein</fullName>
    </submittedName>
</protein>
<feature type="compositionally biased region" description="Low complexity" evidence="1">
    <location>
        <begin position="1199"/>
        <end position="1219"/>
    </location>
</feature>
<feature type="region of interest" description="Disordered" evidence="1">
    <location>
        <begin position="171"/>
        <end position="203"/>
    </location>
</feature>
<feature type="transmembrane region" description="Helical" evidence="2">
    <location>
        <begin position="12"/>
        <end position="34"/>
    </location>
</feature>
<keyword evidence="2" id="KW-0472">Membrane</keyword>
<dbReference type="EMBL" id="ONZQ02000009">
    <property type="protein sequence ID" value="SPO04060.1"/>
    <property type="molecule type" value="Genomic_DNA"/>
</dbReference>
<evidence type="ECO:0000256" key="2">
    <source>
        <dbReference type="SAM" id="Phobius"/>
    </source>
</evidence>
<feature type="compositionally biased region" description="Acidic residues" evidence="1">
    <location>
        <begin position="178"/>
        <end position="196"/>
    </location>
</feature>
<dbReference type="Proteomes" id="UP001187682">
    <property type="component" value="Unassembled WGS sequence"/>
</dbReference>
<name>A0AAE8N3A3_9PEZI</name>
<gene>
    <name evidence="3" type="ORF">DNG_06743</name>
</gene>
<feature type="compositionally biased region" description="Low complexity" evidence="1">
    <location>
        <begin position="877"/>
        <end position="886"/>
    </location>
</feature>
<evidence type="ECO:0000313" key="3">
    <source>
        <dbReference type="EMBL" id="SPO04060.1"/>
    </source>
</evidence>
<evidence type="ECO:0000313" key="4">
    <source>
        <dbReference type="Proteomes" id="UP001187682"/>
    </source>
</evidence>
<keyword evidence="2" id="KW-1133">Transmembrane helix</keyword>
<comment type="caution">
    <text evidence="3">The sequence shown here is derived from an EMBL/GenBank/DDBJ whole genome shotgun (WGS) entry which is preliminary data.</text>
</comment>
<feature type="region of interest" description="Disordered" evidence="1">
    <location>
        <begin position="1199"/>
        <end position="1222"/>
    </location>
</feature>
<keyword evidence="4" id="KW-1185">Reference proteome</keyword>
<proteinExistence type="predicted"/>
<reference evidence="3" key="1">
    <citation type="submission" date="2018-03" db="EMBL/GenBank/DDBJ databases">
        <authorList>
            <person name="Guldener U."/>
        </authorList>
    </citation>
    <scope>NUCLEOTIDE SEQUENCE</scope>
</reference>
<feature type="region of interest" description="Disordered" evidence="1">
    <location>
        <begin position="1108"/>
        <end position="1137"/>
    </location>
</feature>
<evidence type="ECO:0000256" key="1">
    <source>
        <dbReference type="SAM" id="MobiDB-lite"/>
    </source>
</evidence>